<sequence>MNPIVKRGRIGIITGAGPEAGIDLWQKILKHNKALHDNNFAGDLSAPEVIVHSIPKLGLAMDIAQYETELWQELKKALLHLDSDVDFVCIACNVLHFFSEKIKALTLSYEFISIVEVAEQTIEQYGNAALLSISKVIEFGHYSPYRRSAENYPLETPDPAAMDELVHHIKVHGGEHPDTVSKFTAIVNNLKANTLILACTDLPLLPLDKYNKTFIDASDMLAKTIAQKAFDYVPANAT</sequence>
<dbReference type="PROSITE" id="PS00924">
    <property type="entry name" value="ASP_GLU_RACEMASE_2"/>
    <property type="match status" value="1"/>
</dbReference>
<organism evidence="1 2">
    <name type="scientific">Aliikangiella maris</name>
    <dbReference type="NCBI Taxonomy" id="3162458"/>
    <lineage>
        <taxon>Bacteria</taxon>
        <taxon>Pseudomonadati</taxon>
        <taxon>Pseudomonadota</taxon>
        <taxon>Gammaproteobacteria</taxon>
        <taxon>Oceanospirillales</taxon>
        <taxon>Pleioneaceae</taxon>
        <taxon>Aliikangiella</taxon>
    </lineage>
</organism>
<dbReference type="Proteomes" id="UP001548189">
    <property type="component" value="Unassembled WGS sequence"/>
</dbReference>
<evidence type="ECO:0000313" key="1">
    <source>
        <dbReference type="EMBL" id="MET1256290.1"/>
    </source>
</evidence>
<dbReference type="InterPro" id="IPR001920">
    <property type="entry name" value="Asp/Glu_race"/>
</dbReference>
<evidence type="ECO:0000313" key="2">
    <source>
        <dbReference type="Proteomes" id="UP001548189"/>
    </source>
</evidence>
<accession>A0ABV2BWI9</accession>
<proteinExistence type="predicted"/>
<dbReference type="PANTHER" id="PTHR21198">
    <property type="entry name" value="GLUTAMATE RACEMASE"/>
    <property type="match status" value="1"/>
</dbReference>
<reference evidence="1 2" key="1">
    <citation type="submission" date="2024-06" db="EMBL/GenBank/DDBJ databases">
        <authorList>
            <person name="Li F."/>
        </authorList>
    </citation>
    <scope>NUCLEOTIDE SEQUENCE [LARGE SCALE GENOMIC DNA]</scope>
    <source>
        <strain evidence="1 2">GXAS 311</strain>
    </source>
</reference>
<dbReference type="Gene3D" id="3.40.50.1860">
    <property type="match status" value="2"/>
</dbReference>
<gene>
    <name evidence="1" type="ORF">ABVT43_14205</name>
</gene>
<comment type="caution">
    <text evidence="1">The sequence shown here is derived from an EMBL/GenBank/DDBJ whole genome shotgun (WGS) entry which is preliminary data.</text>
</comment>
<dbReference type="EMBL" id="JBEVCJ010000019">
    <property type="protein sequence ID" value="MET1256290.1"/>
    <property type="molecule type" value="Genomic_DNA"/>
</dbReference>
<dbReference type="PANTHER" id="PTHR21198:SF7">
    <property type="entry name" value="ASPARTATE-GLUTAMATE RACEMASE FAMILY"/>
    <property type="match status" value="1"/>
</dbReference>
<name>A0ABV2BWI9_9GAMM</name>
<keyword evidence="2" id="KW-1185">Reference proteome</keyword>
<dbReference type="InterPro" id="IPR015942">
    <property type="entry name" value="Asp/Glu/hydantoin_racemase"/>
</dbReference>
<dbReference type="InterPro" id="IPR033134">
    <property type="entry name" value="Asp/Glu_racemase_AS_2"/>
</dbReference>
<dbReference type="Pfam" id="PF01177">
    <property type="entry name" value="Asp_Glu_race"/>
    <property type="match status" value="1"/>
</dbReference>
<dbReference type="SUPFAM" id="SSF53681">
    <property type="entry name" value="Aspartate/glutamate racemase"/>
    <property type="match status" value="2"/>
</dbReference>
<protein>
    <submittedName>
        <fullName evidence="1">Aspartate/glutamate racemase family protein</fullName>
    </submittedName>
</protein>